<comment type="caution">
    <text evidence="1">The sequence shown here is derived from an EMBL/GenBank/DDBJ whole genome shotgun (WGS) entry which is preliminary data.</text>
</comment>
<organism evidence="1 2">
    <name type="scientific">Endozoicomonas elysicola</name>
    <dbReference type="NCBI Taxonomy" id="305900"/>
    <lineage>
        <taxon>Bacteria</taxon>
        <taxon>Pseudomonadati</taxon>
        <taxon>Pseudomonadota</taxon>
        <taxon>Gammaproteobacteria</taxon>
        <taxon>Oceanospirillales</taxon>
        <taxon>Endozoicomonadaceae</taxon>
        <taxon>Endozoicomonas</taxon>
    </lineage>
</organism>
<accession>A0A081KAN1</accession>
<evidence type="ECO:0000313" key="1">
    <source>
        <dbReference type="EMBL" id="KEI71207.1"/>
    </source>
</evidence>
<sequence>MGASRGAAENMGKGNIPGPEILKMIRKRECISIGWLVAGDGVPFQLENCQGPDDLENMLNNDVKTSNEPVSLHFFTDGQRLMLIQSVPGKYEYKEKQIPYQHYRMIPVPIAQETAAVVRRHHMRNPDQSFHEHRITQTQMVSLLDGQLGPYQLLGDKNNAPMLVPFRGLSSTDALFQELLDNQPMEQNATISTQLMRSVIQCVDDTAFEEGINLSIEERARVYTAIYRHAQRAGVLADQLDSNSIVTALELR</sequence>
<protein>
    <submittedName>
        <fullName evidence="1">Uncharacterized protein</fullName>
    </submittedName>
</protein>
<proteinExistence type="predicted"/>
<dbReference type="STRING" id="305900.GV64_11050"/>
<name>A0A081KAN1_9GAMM</name>
<dbReference type="Proteomes" id="UP000027997">
    <property type="component" value="Unassembled WGS sequence"/>
</dbReference>
<dbReference type="EMBL" id="JOJP01000001">
    <property type="protein sequence ID" value="KEI71207.1"/>
    <property type="molecule type" value="Genomic_DNA"/>
</dbReference>
<keyword evidence="2" id="KW-1185">Reference proteome</keyword>
<evidence type="ECO:0000313" key="2">
    <source>
        <dbReference type="Proteomes" id="UP000027997"/>
    </source>
</evidence>
<reference evidence="1 2" key="1">
    <citation type="submission" date="2014-06" db="EMBL/GenBank/DDBJ databases">
        <title>Whole Genome Sequences of Three Symbiotic Endozoicomonas Bacteria.</title>
        <authorList>
            <person name="Neave M.J."/>
            <person name="Apprill A."/>
            <person name="Voolstra C.R."/>
        </authorList>
    </citation>
    <scope>NUCLEOTIDE SEQUENCE [LARGE SCALE GENOMIC DNA]</scope>
    <source>
        <strain evidence="1 2">DSM 22380</strain>
    </source>
</reference>
<gene>
    <name evidence="1" type="ORF">GV64_11050</name>
</gene>
<dbReference type="AlphaFoldDB" id="A0A081KAN1"/>